<dbReference type="InterPro" id="IPR000172">
    <property type="entry name" value="GMC_OxRdtase_N"/>
</dbReference>
<reference evidence="7" key="1">
    <citation type="journal article" date="2019" name="Int. J. Syst. Evol. Microbiol.">
        <title>The Global Catalogue of Microorganisms (GCM) 10K type strain sequencing project: providing services to taxonomists for standard genome sequencing and annotation.</title>
        <authorList>
            <consortium name="The Broad Institute Genomics Platform"/>
            <consortium name="The Broad Institute Genome Sequencing Center for Infectious Disease"/>
            <person name="Wu L."/>
            <person name="Ma J."/>
        </authorList>
    </citation>
    <scope>NUCLEOTIDE SEQUENCE [LARGE SCALE GENOMIC DNA]</scope>
    <source>
        <strain evidence="7">CGMCC 1.16326</strain>
    </source>
</reference>
<organism evidence="6 7">
    <name type="scientific">Bosea vestrisii</name>
    <dbReference type="NCBI Taxonomy" id="151416"/>
    <lineage>
        <taxon>Bacteria</taxon>
        <taxon>Pseudomonadati</taxon>
        <taxon>Pseudomonadota</taxon>
        <taxon>Alphaproteobacteria</taxon>
        <taxon>Hyphomicrobiales</taxon>
        <taxon>Boseaceae</taxon>
        <taxon>Bosea</taxon>
    </lineage>
</organism>
<dbReference type="Proteomes" id="UP001596104">
    <property type="component" value="Unassembled WGS sequence"/>
</dbReference>
<accession>A0ABW0HFN2</accession>
<dbReference type="InterPro" id="IPR036188">
    <property type="entry name" value="FAD/NAD-bd_sf"/>
</dbReference>
<dbReference type="PROSITE" id="PS00624">
    <property type="entry name" value="GMC_OXRED_2"/>
    <property type="match status" value="1"/>
</dbReference>
<dbReference type="InterPro" id="IPR007867">
    <property type="entry name" value="GMC_OxRtase_C"/>
</dbReference>
<evidence type="ECO:0000313" key="7">
    <source>
        <dbReference type="Proteomes" id="UP001596104"/>
    </source>
</evidence>
<evidence type="ECO:0000256" key="4">
    <source>
        <dbReference type="ARBA" id="ARBA00022827"/>
    </source>
</evidence>
<dbReference type="PANTHER" id="PTHR11552:SF147">
    <property type="entry name" value="CHOLINE DEHYDROGENASE, MITOCHONDRIAL"/>
    <property type="match status" value="1"/>
</dbReference>
<dbReference type="SUPFAM" id="SSF54373">
    <property type="entry name" value="FAD-linked reductases, C-terminal domain"/>
    <property type="match status" value="1"/>
</dbReference>
<comment type="cofactor">
    <cofactor evidence="1">
        <name>FAD</name>
        <dbReference type="ChEBI" id="CHEBI:57692"/>
    </cofactor>
</comment>
<dbReference type="Pfam" id="PF05199">
    <property type="entry name" value="GMC_oxred_C"/>
    <property type="match status" value="1"/>
</dbReference>
<comment type="caution">
    <text evidence="6">The sequence shown here is derived from an EMBL/GenBank/DDBJ whole genome shotgun (WGS) entry which is preliminary data.</text>
</comment>
<evidence type="ECO:0000259" key="5">
    <source>
        <dbReference type="PROSITE" id="PS00624"/>
    </source>
</evidence>
<protein>
    <submittedName>
        <fullName evidence="6">GMC family oxidoreductase</fullName>
    </submittedName>
</protein>
<dbReference type="PANTHER" id="PTHR11552">
    <property type="entry name" value="GLUCOSE-METHANOL-CHOLINE GMC OXIDOREDUCTASE"/>
    <property type="match status" value="1"/>
</dbReference>
<dbReference type="EMBL" id="JBHSLV010000047">
    <property type="protein sequence ID" value="MFC5395442.1"/>
    <property type="molecule type" value="Genomic_DNA"/>
</dbReference>
<dbReference type="SUPFAM" id="SSF51905">
    <property type="entry name" value="FAD/NAD(P)-binding domain"/>
    <property type="match status" value="1"/>
</dbReference>
<keyword evidence="7" id="KW-1185">Reference proteome</keyword>
<dbReference type="Gene3D" id="3.50.50.60">
    <property type="entry name" value="FAD/NAD(P)-binding domain"/>
    <property type="match status" value="1"/>
</dbReference>
<comment type="similarity">
    <text evidence="2">Belongs to the GMC oxidoreductase family.</text>
</comment>
<name>A0ABW0HFN2_9HYPH</name>
<dbReference type="PROSITE" id="PS51257">
    <property type="entry name" value="PROKAR_LIPOPROTEIN"/>
    <property type="match status" value="1"/>
</dbReference>
<dbReference type="Pfam" id="PF00732">
    <property type="entry name" value="GMC_oxred_N"/>
    <property type="match status" value="1"/>
</dbReference>
<keyword evidence="3" id="KW-0285">Flavoprotein</keyword>
<gene>
    <name evidence="6" type="ORF">ACFPPC_22690</name>
</gene>
<keyword evidence="4" id="KW-0274">FAD</keyword>
<dbReference type="InterPro" id="IPR012132">
    <property type="entry name" value="GMC_OxRdtase"/>
</dbReference>
<evidence type="ECO:0000256" key="2">
    <source>
        <dbReference type="ARBA" id="ARBA00010790"/>
    </source>
</evidence>
<feature type="domain" description="Glucose-methanol-choline oxidoreductase N-terminal" evidence="5">
    <location>
        <begin position="259"/>
        <end position="273"/>
    </location>
</feature>
<evidence type="ECO:0000256" key="3">
    <source>
        <dbReference type="ARBA" id="ARBA00022630"/>
    </source>
</evidence>
<dbReference type="PIRSF" id="PIRSF000137">
    <property type="entry name" value="Alcohol_oxidase"/>
    <property type="match status" value="1"/>
</dbReference>
<dbReference type="Gene3D" id="3.30.560.10">
    <property type="entry name" value="Glucose Oxidase, domain 3"/>
    <property type="match status" value="1"/>
</dbReference>
<evidence type="ECO:0000313" key="6">
    <source>
        <dbReference type="EMBL" id="MFC5395442.1"/>
    </source>
</evidence>
<dbReference type="RefSeq" id="WP_377011394.1">
    <property type="nucleotide sequence ID" value="NZ_JBHSLV010000047.1"/>
</dbReference>
<sequence length="533" mass="57743">MSARRHLGSWDYVIVGAGSAGCVLANRLSADPKKRVLLLEAGGSDNYHWIHIPVGYLYCMGNPRTDWGYKTAEEKGLNGRSLAYPRGKVLGGCSSINGMIYMRGQAADYDGWRQLGNPGWGWDEVLPLFRKSERHHNLAGPFHGQEGELRVERQRLSWPILDAVREAAEEIGVPKIDDFNAGDNFGSAYFEVNQKAGFRFNAVRAFLSPVRSRGNLTVLTQAQAERIVFSGKRASGLELRLKGEPVQVDAAGELVLSAGAIGSPQLLQLSGVGPGGLLAQHGIPVRHELAGVGENLQDHLQIRTVFRITGARTLNERQASLFGKAGIALEYALRRSGPMAMAPSQLGIFMRSDERFATPNIEFHVQPLSLERFGQPLDAFPAVTISVCNLRPDSRGHVRIVSADPFAHPSIAPNYLSTESDREVAAASITAARRLMATRRMQTFRPEELKPGASIQNPTELAQAAGDIATTIFHPVGTAKMGTDPMAVVDPELRVHGLAGLRVVDCSIMPTIVSGNTHAPAVMIAEKAAQLMA</sequence>
<proteinExistence type="inferred from homology"/>
<evidence type="ECO:0000256" key="1">
    <source>
        <dbReference type="ARBA" id="ARBA00001974"/>
    </source>
</evidence>